<gene>
    <name evidence="5" type="ORF">QWY20_15645</name>
</gene>
<keyword evidence="5" id="KW-0808">Transferase</keyword>
<keyword evidence="5" id="KW-0032">Aminotransferase</keyword>
<keyword evidence="3 4" id="KW-0663">Pyridoxal phosphate</keyword>
<comment type="cofactor">
    <cofactor evidence="1">
        <name>pyridoxal 5'-phosphate</name>
        <dbReference type="ChEBI" id="CHEBI:597326"/>
    </cofactor>
</comment>
<sequence length="440" mass="47900">MSQVFYRSPKTSYPVAVRGDGVYLYDEKGKAYLDASGGAAVSCLGHQHPYVIDAIKSQLDQLSFAHTAFFTNAPQEALAERLSARFPEKNSRVYFLSGGSEANETAIKLARQFWVAGGKPDKYLIISREQSYHGNTLGALSLSGNPQRRKVYQPMLFDWPRIEPCYAYRHQFSTETEQDYGERAANYLQQEIDRVGAENVAAFIAEPVVGATLGVVPAAKGYFERIREICNKNNILLILDEVMCGAGRTGHYFAFEADNIVPDIVTLAKGLGGGYQPIGAVICRDHIHNQIVDGSGSFAHGHTYIGHATACAAGLAVMDVIEAEHLLQKVKTSGEVIRTDLAAAFGEHPFIGDIRGRGLFIGIELVQDKADKTPHANGGKVATSIKQRAMSEGLICYPGSGGADGINGCHILLAPPFIYTSSHIDELVTKLKRVLHVTHF</sequence>
<evidence type="ECO:0000256" key="3">
    <source>
        <dbReference type="ARBA" id="ARBA00022898"/>
    </source>
</evidence>
<evidence type="ECO:0000313" key="6">
    <source>
        <dbReference type="Proteomes" id="UP001336314"/>
    </source>
</evidence>
<evidence type="ECO:0000256" key="2">
    <source>
        <dbReference type="ARBA" id="ARBA00008954"/>
    </source>
</evidence>
<dbReference type="SUPFAM" id="SSF53383">
    <property type="entry name" value="PLP-dependent transferases"/>
    <property type="match status" value="1"/>
</dbReference>
<dbReference type="InterPro" id="IPR049704">
    <property type="entry name" value="Aminotrans_3_PPA_site"/>
</dbReference>
<dbReference type="PANTHER" id="PTHR43094:SF1">
    <property type="entry name" value="AMINOTRANSFERASE CLASS-III"/>
    <property type="match status" value="1"/>
</dbReference>
<name>A0ABU7J8L8_9GAMM</name>
<dbReference type="Gene3D" id="3.40.640.10">
    <property type="entry name" value="Type I PLP-dependent aspartate aminotransferase-like (Major domain)"/>
    <property type="match status" value="1"/>
</dbReference>
<dbReference type="PIRSF" id="PIRSF000521">
    <property type="entry name" value="Transaminase_4ab_Lys_Orn"/>
    <property type="match status" value="1"/>
</dbReference>
<dbReference type="Gene3D" id="3.90.1150.10">
    <property type="entry name" value="Aspartate Aminotransferase, domain 1"/>
    <property type="match status" value="1"/>
</dbReference>
<dbReference type="CDD" id="cd00610">
    <property type="entry name" value="OAT_like"/>
    <property type="match status" value="1"/>
</dbReference>
<dbReference type="Proteomes" id="UP001336314">
    <property type="component" value="Unassembled WGS sequence"/>
</dbReference>
<dbReference type="InterPro" id="IPR005814">
    <property type="entry name" value="Aminotrans_3"/>
</dbReference>
<evidence type="ECO:0000256" key="1">
    <source>
        <dbReference type="ARBA" id="ARBA00001933"/>
    </source>
</evidence>
<comment type="caution">
    <text evidence="5">The sequence shown here is derived from an EMBL/GenBank/DDBJ whole genome shotgun (WGS) entry which is preliminary data.</text>
</comment>
<evidence type="ECO:0000256" key="4">
    <source>
        <dbReference type="RuleBase" id="RU003560"/>
    </source>
</evidence>
<dbReference type="Pfam" id="PF00202">
    <property type="entry name" value="Aminotran_3"/>
    <property type="match status" value="1"/>
</dbReference>
<dbReference type="InterPro" id="IPR015424">
    <property type="entry name" value="PyrdxlP-dep_Trfase"/>
</dbReference>
<evidence type="ECO:0000313" key="5">
    <source>
        <dbReference type="EMBL" id="MEE2002890.1"/>
    </source>
</evidence>
<dbReference type="InterPro" id="IPR015422">
    <property type="entry name" value="PyrdxlP-dep_Trfase_small"/>
</dbReference>
<dbReference type="NCBIfam" id="NF005685">
    <property type="entry name" value="PRK07483.1"/>
    <property type="match status" value="1"/>
</dbReference>
<reference evidence="5 6" key="1">
    <citation type="submission" date="2023-07" db="EMBL/GenBank/DDBJ databases">
        <title>Alkalimonas sp., MEB108 novel, alkaliphilic bacterium isolated from Lonar Lake, India.</title>
        <authorList>
            <person name="Joshi A."/>
            <person name="Thite S."/>
        </authorList>
    </citation>
    <scope>NUCLEOTIDE SEQUENCE [LARGE SCALE GENOMIC DNA]</scope>
    <source>
        <strain evidence="5 6">MEB108</strain>
    </source>
</reference>
<proteinExistence type="inferred from homology"/>
<dbReference type="InterPro" id="IPR015421">
    <property type="entry name" value="PyrdxlP-dep_Trfase_major"/>
</dbReference>
<dbReference type="EMBL" id="JAUHLI010000018">
    <property type="protein sequence ID" value="MEE2002890.1"/>
    <property type="molecule type" value="Genomic_DNA"/>
</dbReference>
<keyword evidence="6" id="KW-1185">Reference proteome</keyword>
<organism evidence="5 6">
    <name type="scientific">Alkalimonas cellulosilytica</name>
    <dbReference type="NCBI Taxonomy" id="3058395"/>
    <lineage>
        <taxon>Bacteria</taxon>
        <taxon>Pseudomonadati</taxon>
        <taxon>Pseudomonadota</taxon>
        <taxon>Gammaproteobacteria</taxon>
        <taxon>Alkalimonas</taxon>
    </lineage>
</organism>
<dbReference type="PROSITE" id="PS00600">
    <property type="entry name" value="AA_TRANSFER_CLASS_3"/>
    <property type="match status" value="1"/>
</dbReference>
<protein>
    <submittedName>
        <fullName evidence="5">Aspartate aminotransferase family protein</fullName>
    </submittedName>
</protein>
<dbReference type="GO" id="GO:0008483">
    <property type="term" value="F:transaminase activity"/>
    <property type="evidence" value="ECO:0007669"/>
    <property type="project" value="UniProtKB-KW"/>
</dbReference>
<comment type="similarity">
    <text evidence="2 4">Belongs to the class-III pyridoxal-phosphate-dependent aminotransferase family.</text>
</comment>
<dbReference type="PANTHER" id="PTHR43094">
    <property type="entry name" value="AMINOTRANSFERASE"/>
    <property type="match status" value="1"/>
</dbReference>
<accession>A0ABU7J8L8</accession>